<proteinExistence type="predicted"/>
<dbReference type="EMBL" id="RZGZ01000005">
    <property type="protein sequence ID" value="RUQ97502.1"/>
    <property type="molecule type" value="Genomic_DNA"/>
</dbReference>
<keyword evidence="1" id="KW-0732">Signal</keyword>
<feature type="chain" id="PRO_5038776441" evidence="1">
    <location>
        <begin position="28"/>
        <end position="182"/>
    </location>
</feature>
<reference evidence="2 3" key="1">
    <citation type="submission" date="2018-12" db="EMBL/GenBank/DDBJ databases">
        <authorList>
            <person name="Li F."/>
        </authorList>
    </citation>
    <scope>NUCLEOTIDE SEQUENCE [LARGE SCALE GENOMIC DNA]</scope>
    <source>
        <strain evidence="2 3">EGI 6500705</strain>
    </source>
</reference>
<accession>A0A433JNI3</accession>
<comment type="caution">
    <text evidence="2">The sequence shown here is derived from an EMBL/GenBank/DDBJ whole genome shotgun (WGS) entry which is preliminary data.</text>
</comment>
<evidence type="ECO:0000256" key="1">
    <source>
        <dbReference type="SAM" id="SignalP"/>
    </source>
</evidence>
<evidence type="ECO:0000313" key="2">
    <source>
        <dbReference type="EMBL" id="RUQ97502.1"/>
    </source>
</evidence>
<name>A0A433JNI3_9MICO</name>
<sequence>MGDVNWILRGLTTGAAFVLLFSLAACGAAEDPPTSAEPIDDESVRLLAAEDAFTTFNAAFDGYSSGTAPIESLEPLVTADYFKVLREQDPAFSEQRVSGVTSFDTVELAKDPPRDDLGKAEAITLCRDLSRTEVRGPDGSTIDAPERMLRVPLIVYFVPADTDPLTLLVAEMDQWPSPDYCS</sequence>
<dbReference type="AlphaFoldDB" id="A0A433JNI3"/>
<organism evidence="2 3">
    <name type="scientific">Labedella endophytica</name>
    <dbReference type="NCBI Taxonomy" id="1523160"/>
    <lineage>
        <taxon>Bacteria</taxon>
        <taxon>Bacillati</taxon>
        <taxon>Actinomycetota</taxon>
        <taxon>Actinomycetes</taxon>
        <taxon>Micrococcales</taxon>
        <taxon>Microbacteriaceae</taxon>
        <taxon>Labedella</taxon>
    </lineage>
</organism>
<keyword evidence="3" id="KW-1185">Reference proteome</keyword>
<gene>
    <name evidence="2" type="ORF">ELQ94_15090</name>
</gene>
<dbReference type="RefSeq" id="WP_166404857.1">
    <property type="nucleotide sequence ID" value="NZ_RZGZ01000005.1"/>
</dbReference>
<feature type="signal peptide" evidence="1">
    <location>
        <begin position="1"/>
        <end position="27"/>
    </location>
</feature>
<protein>
    <submittedName>
        <fullName evidence="2">Uncharacterized protein</fullName>
    </submittedName>
</protein>
<dbReference type="Proteomes" id="UP000274909">
    <property type="component" value="Unassembled WGS sequence"/>
</dbReference>
<evidence type="ECO:0000313" key="3">
    <source>
        <dbReference type="Proteomes" id="UP000274909"/>
    </source>
</evidence>